<keyword evidence="3" id="KW-1185">Reference proteome</keyword>
<accession>A0A366EGX0</accession>
<evidence type="ECO:0000313" key="3">
    <source>
        <dbReference type="Proteomes" id="UP000252254"/>
    </source>
</evidence>
<comment type="caution">
    <text evidence="2">The sequence shown here is derived from an EMBL/GenBank/DDBJ whole genome shotgun (WGS) entry which is preliminary data.</text>
</comment>
<proteinExistence type="predicted"/>
<name>A0A366EGX0_9BACI</name>
<dbReference type="RefSeq" id="WP_113866393.1">
    <property type="nucleotide sequence ID" value="NZ_BAABQN010000001.1"/>
</dbReference>
<organism evidence="2 3">
    <name type="scientific">Paraliobacillus ryukyuensis</name>
    <dbReference type="NCBI Taxonomy" id="200904"/>
    <lineage>
        <taxon>Bacteria</taxon>
        <taxon>Bacillati</taxon>
        <taxon>Bacillota</taxon>
        <taxon>Bacilli</taxon>
        <taxon>Bacillales</taxon>
        <taxon>Bacillaceae</taxon>
        <taxon>Paraliobacillus</taxon>
    </lineage>
</organism>
<feature type="transmembrane region" description="Helical" evidence="1">
    <location>
        <begin position="7"/>
        <end position="24"/>
    </location>
</feature>
<evidence type="ECO:0000256" key="1">
    <source>
        <dbReference type="SAM" id="Phobius"/>
    </source>
</evidence>
<keyword evidence="1" id="KW-0812">Transmembrane</keyword>
<reference evidence="2 3" key="1">
    <citation type="submission" date="2018-06" db="EMBL/GenBank/DDBJ databases">
        <title>Genomic Encyclopedia of Type Strains, Phase IV (KMG-IV): sequencing the most valuable type-strain genomes for metagenomic binning, comparative biology and taxonomic classification.</title>
        <authorList>
            <person name="Goeker M."/>
        </authorList>
    </citation>
    <scope>NUCLEOTIDE SEQUENCE [LARGE SCALE GENOMIC DNA]</scope>
    <source>
        <strain evidence="2 3">DSM 15140</strain>
    </source>
</reference>
<sequence length="136" mass="15475">MRKKKLIAIIIVCILIAIPIYWLSQNGLQIIIKNQTNQEITGLYVTYDNIKSDIMLPSIGAKKEVKCHIDPSKHSFESFDEAEISLQYINNQGKVQTENVIGYFEKGYTGKANIKIKSVDKDGHLEMEISNHTSLY</sequence>
<dbReference type="Proteomes" id="UP000252254">
    <property type="component" value="Unassembled WGS sequence"/>
</dbReference>
<dbReference type="OrthoDB" id="1957425at2"/>
<keyword evidence="1" id="KW-1133">Transmembrane helix</keyword>
<evidence type="ECO:0000313" key="2">
    <source>
        <dbReference type="EMBL" id="RBP01647.1"/>
    </source>
</evidence>
<dbReference type="STRING" id="200904.GCA_900168775_01726"/>
<protein>
    <submittedName>
        <fullName evidence="2">Uncharacterized protein</fullName>
    </submittedName>
</protein>
<keyword evidence="1" id="KW-0472">Membrane</keyword>
<dbReference type="AlphaFoldDB" id="A0A366EGX0"/>
<dbReference type="EMBL" id="QNRI01000001">
    <property type="protein sequence ID" value="RBP01647.1"/>
    <property type="molecule type" value="Genomic_DNA"/>
</dbReference>
<gene>
    <name evidence="2" type="ORF">DES48_101388</name>
</gene>